<evidence type="ECO:0000256" key="1">
    <source>
        <dbReference type="SAM" id="MobiDB-lite"/>
    </source>
</evidence>
<evidence type="ECO:0000313" key="2">
    <source>
        <dbReference type="EMBL" id="MBE9373374.1"/>
    </source>
</evidence>
<evidence type="ECO:0000313" key="3">
    <source>
        <dbReference type="Proteomes" id="UP000598360"/>
    </source>
</evidence>
<sequence length="166" mass="18017">MAESDEQLRRRLVDAAERHGAAVVHVPADDRGSSYAFSVGAWRRFGRPEVVVIGLPRDVAHAVVDTYVQRSGGGERFAPGTLYEGFLSDCPVTFEKVAKPYYPEFLGSAVLVYGDDDFPAVQLIASSPNEGRFPWQPDAPRGFATHQPVLTGTGRPESWTPGSDGP</sequence>
<gene>
    <name evidence="2" type="ORF">IQ251_02830</name>
</gene>
<comment type="caution">
    <text evidence="2">The sequence shown here is derived from an EMBL/GenBank/DDBJ whole genome shotgun (WGS) entry which is preliminary data.</text>
</comment>
<dbReference type="InterPro" id="IPR025358">
    <property type="entry name" value="DUF4262"/>
</dbReference>
<accession>A0A929FYG8</accession>
<dbReference type="EMBL" id="JADEYC010000005">
    <property type="protein sequence ID" value="MBE9373374.1"/>
    <property type="molecule type" value="Genomic_DNA"/>
</dbReference>
<name>A0A929FYG8_9PSEU</name>
<protein>
    <submittedName>
        <fullName evidence="2">DUF4262 domain-containing protein</fullName>
    </submittedName>
</protein>
<feature type="region of interest" description="Disordered" evidence="1">
    <location>
        <begin position="144"/>
        <end position="166"/>
    </location>
</feature>
<proteinExistence type="predicted"/>
<organism evidence="2 3">
    <name type="scientific">Saccharopolyspora montiporae</name>
    <dbReference type="NCBI Taxonomy" id="2781240"/>
    <lineage>
        <taxon>Bacteria</taxon>
        <taxon>Bacillati</taxon>
        <taxon>Actinomycetota</taxon>
        <taxon>Actinomycetes</taxon>
        <taxon>Pseudonocardiales</taxon>
        <taxon>Pseudonocardiaceae</taxon>
        <taxon>Saccharopolyspora</taxon>
    </lineage>
</organism>
<dbReference type="Pfam" id="PF14081">
    <property type="entry name" value="DUF4262"/>
    <property type="match status" value="1"/>
</dbReference>
<keyword evidence="3" id="KW-1185">Reference proteome</keyword>
<reference evidence="2" key="1">
    <citation type="submission" date="2020-10" db="EMBL/GenBank/DDBJ databases">
        <title>Diversity and distribution of actinomycetes associated with coral in the coast of Hainan.</title>
        <authorList>
            <person name="Li F."/>
        </authorList>
    </citation>
    <scope>NUCLEOTIDE SEQUENCE</scope>
    <source>
        <strain evidence="2">HNM0983</strain>
    </source>
</reference>
<dbReference type="RefSeq" id="WP_193926826.1">
    <property type="nucleotide sequence ID" value="NZ_JADEYC010000005.1"/>
</dbReference>
<dbReference type="Proteomes" id="UP000598360">
    <property type="component" value="Unassembled WGS sequence"/>
</dbReference>
<dbReference type="AlphaFoldDB" id="A0A929FYG8"/>